<reference evidence="2 3" key="1">
    <citation type="journal article" date="2011" name="Science">
        <title>The ecoresponsive genome of Daphnia pulex.</title>
        <authorList>
            <person name="Colbourne J.K."/>
            <person name="Pfrender M.E."/>
            <person name="Gilbert D."/>
            <person name="Thomas W.K."/>
            <person name="Tucker A."/>
            <person name="Oakley T.H."/>
            <person name="Tokishita S."/>
            <person name="Aerts A."/>
            <person name="Arnold G.J."/>
            <person name="Basu M.K."/>
            <person name="Bauer D.J."/>
            <person name="Caceres C.E."/>
            <person name="Carmel L."/>
            <person name="Casola C."/>
            <person name="Choi J.H."/>
            <person name="Detter J.C."/>
            <person name="Dong Q."/>
            <person name="Dusheyko S."/>
            <person name="Eads B.D."/>
            <person name="Frohlich T."/>
            <person name="Geiler-Samerotte K.A."/>
            <person name="Gerlach D."/>
            <person name="Hatcher P."/>
            <person name="Jogdeo S."/>
            <person name="Krijgsveld J."/>
            <person name="Kriventseva E.V."/>
            <person name="Kultz D."/>
            <person name="Laforsch C."/>
            <person name="Lindquist E."/>
            <person name="Lopez J."/>
            <person name="Manak J.R."/>
            <person name="Muller J."/>
            <person name="Pangilinan J."/>
            <person name="Patwardhan R.P."/>
            <person name="Pitluck S."/>
            <person name="Pritham E.J."/>
            <person name="Rechtsteiner A."/>
            <person name="Rho M."/>
            <person name="Rogozin I.B."/>
            <person name="Sakarya O."/>
            <person name="Salamov A."/>
            <person name="Schaack S."/>
            <person name="Shapiro H."/>
            <person name="Shiga Y."/>
            <person name="Skalitzky C."/>
            <person name="Smith Z."/>
            <person name="Souvorov A."/>
            <person name="Sung W."/>
            <person name="Tang Z."/>
            <person name="Tsuchiya D."/>
            <person name="Tu H."/>
            <person name="Vos H."/>
            <person name="Wang M."/>
            <person name="Wolf Y.I."/>
            <person name="Yamagata H."/>
            <person name="Yamada T."/>
            <person name="Ye Y."/>
            <person name="Shaw J.R."/>
            <person name="Andrews J."/>
            <person name="Crease T.J."/>
            <person name="Tang H."/>
            <person name="Lucas S.M."/>
            <person name="Robertson H.M."/>
            <person name="Bork P."/>
            <person name="Koonin E.V."/>
            <person name="Zdobnov E.M."/>
            <person name="Grigoriev I.V."/>
            <person name="Lynch M."/>
            <person name="Boore J.L."/>
        </authorList>
    </citation>
    <scope>NUCLEOTIDE SEQUENCE [LARGE SCALE GENOMIC DNA]</scope>
</reference>
<feature type="compositionally biased region" description="Basic and acidic residues" evidence="1">
    <location>
        <begin position="47"/>
        <end position="56"/>
    </location>
</feature>
<evidence type="ECO:0000313" key="2">
    <source>
        <dbReference type="EMBL" id="EFX72881.1"/>
    </source>
</evidence>
<accession>E9H5V0</accession>
<feature type="compositionally biased region" description="Basic residues" evidence="1">
    <location>
        <begin position="23"/>
        <end position="46"/>
    </location>
</feature>
<evidence type="ECO:0000256" key="1">
    <source>
        <dbReference type="SAM" id="MobiDB-lite"/>
    </source>
</evidence>
<feature type="region of interest" description="Disordered" evidence="1">
    <location>
        <begin position="1"/>
        <end position="56"/>
    </location>
</feature>
<proteinExistence type="predicted"/>
<name>E9H5V0_DAPPU</name>
<gene>
    <name evidence="2" type="ORF">DAPPUDRAFT_303</name>
</gene>
<protein>
    <submittedName>
        <fullName evidence="2">Uncharacterized protein</fullName>
    </submittedName>
</protein>
<dbReference type="KEGG" id="dpx:DAPPUDRAFT_303"/>
<dbReference type="EMBL" id="GL732595">
    <property type="protein sequence ID" value="EFX72881.1"/>
    <property type="molecule type" value="Genomic_DNA"/>
</dbReference>
<keyword evidence="3" id="KW-1185">Reference proteome</keyword>
<feature type="non-terminal residue" evidence="2">
    <location>
        <position position="1"/>
    </location>
</feature>
<organism evidence="2 3">
    <name type="scientific">Daphnia pulex</name>
    <name type="common">Water flea</name>
    <dbReference type="NCBI Taxonomy" id="6669"/>
    <lineage>
        <taxon>Eukaryota</taxon>
        <taxon>Metazoa</taxon>
        <taxon>Ecdysozoa</taxon>
        <taxon>Arthropoda</taxon>
        <taxon>Crustacea</taxon>
        <taxon>Branchiopoda</taxon>
        <taxon>Diplostraca</taxon>
        <taxon>Cladocera</taxon>
        <taxon>Anomopoda</taxon>
        <taxon>Daphniidae</taxon>
        <taxon>Daphnia</taxon>
    </lineage>
</organism>
<dbReference type="AlphaFoldDB" id="E9H5V0"/>
<dbReference type="Proteomes" id="UP000000305">
    <property type="component" value="Unassembled WGS sequence"/>
</dbReference>
<dbReference type="HOGENOM" id="CLU_3020235_0_0_1"/>
<feature type="non-terminal residue" evidence="2">
    <location>
        <position position="56"/>
    </location>
</feature>
<sequence>PRRLPHHPTQPWNSPGPSVRESIHHRPNHHRSIHRHLSQNHIRCHAKRPDPPHHHP</sequence>
<dbReference type="InParanoid" id="E9H5V0"/>
<evidence type="ECO:0000313" key="3">
    <source>
        <dbReference type="Proteomes" id="UP000000305"/>
    </source>
</evidence>